<evidence type="ECO:0000256" key="1">
    <source>
        <dbReference type="SAM" id="Phobius"/>
    </source>
</evidence>
<reference evidence="2 3" key="1">
    <citation type="submission" date="2021-06" db="EMBL/GenBank/DDBJ databases">
        <title>Genome sequence of Babesia caballi.</title>
        <authorList>
            <person name="Yamagishi J."/>
            <person name="Kidaka T."/>
            <person name="Ochi A."/>
        </authorList>
    </citation>
    <scope>NUCLEOTIDE SEQUENCE [LARGE SCALE GENOMIC DNA]</scope>
    <source>
        <strain evidence="2">USDA-D6B2</strain>
    </source>
</reference>
<accession>A0AAV4M031</accession>
<sequence length="1173" mass="129872">MTAPEKKSLTQAPTNLKEAIDWVLRVSGGDQGSVPYPMNFVKTLHLILNTIPHTEDDFRSKALKEIKIDENAFQKGFIYRLAEGLQKFIGYEFKYEKPNYKISIGYNGVVNPGELYTKSKGQSELQPSGQMAYTTAYTGSKWEEAYRNVDNPSELTVQNFFTAVQIIFESLTELYLKCKKDWASTSLGGTGGTHLKQFMKKNGFSGTQLNTDMKGERIISQALKSFKEFDTAHNSAGSNPSLDAFRSHLEQNGMSNPSNYPLSALYILATCPLSALIDLPSDCPSNLKEAIDWILRVTGKDGQSGDSDGTQQLASAVSKLLGDVGSSEPELHKKLGAITQALKSDATNGIINALGEGLNKFKEGIKSMNYKSAYESLEWGTFFQDAPTASTGSKTPPEVGAKIFLGCVPMIFSALSYLYWRCDKGGWKTLKLNDRDGSALKNFMESVGFDPDKHLDQSKNGEEVVTAFQIFEVFSKALPQTNEKGFTGFLSALLKNVPTHSASFTPGKAFVGLHIAAQAYFAHKRSTNPKASPNPPSSIRTMLYWLSGLTITAQFGELLDHINSIFPSGPISVAISGSPQTGETLSADDVAGHLVESCVTASRVLSTIQGRSVSGNPLLHDIYCSSDFSYPSSGRALFNALSNYTYALQFQLHFLHRQCSRVSTYGSRWRQCKYGQSINTHSMGQIVESHICPVKCNQQDHNNSNRHPRKCKHDNCGQESSKASPLQAFLTDNLRGFYITQQSVPESLNHLENHPPGAMCHVKMGFQAKNLRKDPGTGGNIYRTLEPFCGSPTSSLRQLCEELQCLVKRAPRDLGDIFGFYLQLVGQLFNARMTLKALSGTVLTSLDVSDEFETIAINLYPSLKGSYDQIKSHKHPPVPSGLSRSLKTISKNLPFWFQLFMVDDSRDMAGALFDLRQHCHNQNGVSDTSKHYDPSGEACAHTTDNAADLWSLYYPQCTGQNYCGKYLFPLCHSIGSTFAPKFAVTYLSWVLYLGDDLQSGFRQMLDDFNDIKCTSHLETSHRSGCSCSSVVHCSGVLPLFYTNGFRFTDAEALNGWTYDSTRSQAWQYNPGNVKTCANFHSQLSNVLSEGAPLHNLLLAIDEFLYYVRFRFMSMVSSFWLCSLAILLYFIFYGIDVLHLQSHAHFPSSHIMPPIGLLTTGKGPALTKLTYYMP</sequence>
<dbReference type="GeneID" id="94196721"/>
<keyword evidence="1" id="KW-0812">Transmembrane</keyword>
<gene>
    <name evidence="2" type="ORF">BcabD6B2_46750</name>
</gene>
<keyword evidence="1" id="KW-1133">Transmembrane helix</keyword>
<dbReference type="RefSeq" id="XP_067717309.1">
    <property type="nucleotide sequence ID" value="XM_067861208.1"/>
</dbReference>
<protein>
    <submittedName>
        <fullName evidence="2">Variant erythrocyte surface antigen-1 family protein</fullName>
    </submittedName>
</protein>
<comment type="caution">
    <text evidence="2">The sequence shown here is derived from an EMBL/GenBank/DDBJ whole genome shotgun (WGS) entry which is preliminary data.</text>
</comment>
<feature type="transmembrane region" description="Helical" evidence="1">
    <location>
        <begin position="1111"/>
        <end position="1134"/>
    </location>
</feature>
<proteinExistence type="predicted"/>
<keyword evidence="3" id="KW-1185">Reference proteome</keyword>
<dbReference type="AlphaFoldDB" id="A0AAV4M031"/>
<organism evidence="2 3">
    <name type="scientific">Babesia caballi</name>
    <dbReference type="NCBI Taxonomy" id="5871"/>
    <lineage>
        <taxon>Eukaryota</taxon>
        <taxon>Sar</taxon>
        <taxon>Alveolata</taxon>
        <taxon>Apicomplexa</taxon>
        <taxon>Aconoidasida</taxon>
        <taxon>Piroplasmida</taxon>
        <taxon>Babesiidae</taxon>
        <taxon>Babesia</taxon>
    </lineage>
</organism>
<dbReference type="EMBL" id="BPLF01000004">
    <property type="protein sequence ID" value="GIX65240.1"/>
    <property type="molecule type" value="Genomic_DNA"/>
</dbReference>
<evidence type="ECO:0000313" key="3">
    <source>
        <dbReference type="Proteomes" id="UP001497744"/>
    </source>
</evidence>
<keyword evidence="1" id="KW-0472">Membrane</keyword>
<name>A0AAV4M031_BABCB</name>
<evidence type="ECO:0000313" key="2">
    <source>
        <dbReference type="EMBL" id="GIX65240.1"/>
    </source>
</evidence>
<dbReference type="Proteomes" id="UP001497744">
    <property type="component" value="Unassembled WGS sequence"/>
</dbReference>